<dbReference type="AlphaFoldDB" id="A0A5D3C332"/>
<dbReference type="Proteomes" id="UP000321947">
    <property type="component" value="Unassembled WGS sequence"/>
</dbReference>
<gene>
    <name evidence="1" type="ORF">E5676_scaffold98G003000</name>
</gene>
<evidence type="ECO:0000313" key="2">
    <source>
        <dbReference type="Proteomes" id="UP000321947"/>
    </source>
</evidence>
<protein>
    <submittedName>
        <fullName evidence="1">Uncharacterized protein</fullName>
    </submittedName>
</protein>
<reference evidence="1 2" key="1">
    <citation type="submission" date="2019-08" db="EMBL/GenBank/DDBJ databases">
        <title>Draft genome sequences of two oriental melons (Cucumis melo L. var makuwa).</title>
        <authorList>
            <person name="Kwon S.-Y."/>
        </authorList>
    </citation>
    <scope>NUCLEOTIDE SEQUENCE [LARGE SCALE GENOMIC DNA]</scope>
    <source>
        <strain evidence="2">cv. Chang Bougi</strain>
        <tissue evidence="1">Leaf</tissue>
    </source>
</reference>
<proteinExistence type="predicted"/>
<name>A0A5D3C332_CUCMM</name>
<comment type="caution">
    <text evidence="1">The sequence shown here is derived from an EMBL/GenBank/DDBJ whole genome shotgun (WGS) entry which is preliminary data.</text>
</comment>
<organism evidence="1 2">
    <name type="scientific">Cucumis melo var. makuwa</name>
    <name type="common">Oriental melon</name>
    <dbReference type="NCBI Taxonomy" id="1194695"/>
    <lineage>
        <taxon>Eukaryota</taxon>
        <taxon>Viridiplantae</taxon>
        <taxon>Streptophyta</taxon>
        <taxon>Embryophyta</taxon>
        <taxon>Tracheophyta</taxon>
        <taxon>Spermatophyta</taxon>
        <taxon>Magnoliopsida</taxon>
        <taxon>eudicotyledons</taxon>
        <taxon>Gunneridae</taxon>
        <taxon>Pentapetalae</taxon>
        <taxon>rosids</taxon>
        <taxon>fabids</taxon>
        <taxon>Cucurbitales</taxon>
        <taxon>Cucurbitaceae</taxon>
        <taxon>Benincaseae</taxon>
        <taxon>Cucumis</taxon>
    </lineage>
</organism>
<dbReference type="EMBL" id="SSTD01013776">
    <property type="protein sequence ID" value="TYK05795.1"/>
    <property type="molecule type" value="Genomic_DNA"/>
</dbReference>
<sequence length="93" mass="10576">MNTQLKSSSQVMAVGPDSKAFYFMHGTLITSLKSEMLMDVSWIFIVQTIFHSKGKWLMERNPRVHGSFSSNAAANFDEYDFNSEQYSIENAPT</sequence>
<evidence type="ECO:0000313" key="1">
    <source>
        <dbReference type="EMBL" id="TYK05795.1"/>
    </source>
</evidence>
<accession>A0A5D3C332</accession>